<accession>A0ABU0A231</accession>
<evidence type="ECO:0000313" key="2">
    <source>
        <dbReference type="Proteomes" id="UP001230005"/>
    </source>
</evidence>
<dbReference type="EMBL" id="JAUSUG010000029">
    <property type="protein sequence ID" value="MDQ0257548.1"/>
    <property type="molecule type" value="Genomic_DNA"/>
</dbReference>
<organism evidence="1 2">
    <name type="scientific">Evansella vedderi</name>
    <dbReference type="NCBI Taxonomy" id="38282"/>
    <lineage>
        <taxon>Bacteria</taxon>
        <taxon>Bacillati</taxon>
        <taxon>Bacillota</taxon>
        <taxon>Bacilli</taxon>
        <taxon>Bacillales</taxon>
        <taxon>Bacillaceae</taxon>
        <taxon>Evansella</taxon>
    </lineage>
</organism>
<dbReference type="InterPro" id="IPR027417">
    <property type="entry name" value="P-loop_NTPase"/>
</dbReference>
<dbReference type="Proteomes" id="UP001230005">
    <property type="component" value="Unassembled WGS sequence"/>
</dbReference>
<name>A0ABU0A231_9BACI</name>
<gene>
    <name evidence="1" type="ORF">J2S74_005006</name>
</gene>
<proteinExistence type="predicted"/>
<comment type="caution">
    <text evidence="1">The sequence shown here is derived from an EMBL/GenBank/DDBJ whole genome shotgun (WGS) entry which is preliminary data.</text>
</comment>
<dbReference type="Gene3D" id="3.40.50.300">
    <property type="entry name" value="P-loop containing nucleotide triphosphate hydrolases"/>
    <property type="match status" value="1"/>
</dbReference>
<reference evidence="1 2" key="1">
    <citation type="submission" date="2023-07" db="EMBL/GenBank/DDBJ databases">
        <title>Genomic Encyclopedia of Type Strains, Phase IV (KMG-IV): sequencing the most valuable type-strain genomes for metagenomic binning, comparative biology and taxonomic classification.</title>
        <authorList>
            <person name="Goeker M."/>
        </authorList>
    </citation>
    <scope>NUCLEOTIDE SEQUENCE [LARGE SCALE GENOMIC DNA]</scope>
    <source>
        <strain evidence="1 2">DSM 9768</strain>
    </source>
</reference>
<protein>
    <submittedName>
        <fullName evidence="1">Uncharacterized protein</fullName>
    </submittedName>
</protein>
<keyword evidence="2" id="KW-1185">Reference proteome</keyword>
<dbReference type="SUPFAM" id="SSF52540">
    <property type="entry name" value="P-loop containing nucleoside triphosphate hydrolases"/>
    <property type="match status" value="1"/>
</dbReference>
<dbReference type="RefSeq" id="WP_307331440.1">
    <property type="nucleotide sequence ID" value="NZ_JAUSUG010000029.1"/>
</dbReference>
<sequence length="356" mass="40302">MQTYFINGHTSKGFYHLANQFWNDYDLWVVTGGSMYNRGEVLSAAADTLIEVEDIDIFVHPNDGKTIDGILLKGKNILLLSDNDPLLPLSRYRGLVSNVFDLNDCLKDSYHVEEVPQIRHLIDEVNVQQRLAYQCFAKGKSIHEKKEEIYLSGMDFNEADKAAEEIISHLFSSLESKDANPQTRELFFGAASAFGPINYINDITEGLSKRIIIKGRSGSGKSTLMRKIVAEAEKHQLSVDYFSCALDPDSLDMVVIPALSFAIIDGTAPHVIDPDRDSDTVVDMFERCIDERVEEDNMEVLNKIDQEYKAVMKTGTKHLNRVHELEQLIHNILTITFNEEKLDSLKDTLIDKLKNN</sequence>
<evidence type="ECO:0000313" key="1">
    <source>
        <dbReference type="EMBL" id="MDQ0257548.1"/>
    </source>
</evidence>